<dbReference type="Proteomes" id="UP000253941">
    <property type="component" value="Unassembled WGS sequence"/>
</dbReference>
<accession>A0A369TC96</accession>
<dbReference type="InterPro" id="IPR051468">
    <property type="entry name" value="Fungal_SecMetab_SDRs"/>
</dbReference>
<dbReference type="Pfam" id="PF13561">
    <property type="entry name" value="adh_short_C2"/>
    <property type="match status" value="1"/>
</dbReference>
<dbReference type="Gene3D" id="3.40.50.720">
    <property type="entry name" value="NAD(P)-binding Rossmann-like Domain"/>
    <property type="match status" value="1"/>
</dbReference>
<dbReference type="PANTHER" id="PTHR43544:SF12">
    <property type="entry name" value="NAD(P)-BINDING ROSSMANN-FOLD SUPERFAMILY PROTEIN"/>
    <property type="match status" value="1"/>
</dbReference>
<dbReference type="GO" id="GO:0016491">
    <property type="term" value="F:oxidoreductase activity"/>
    <property type="evidence" value="ECO:0007669"/>
    <property type="project" value="TreeGrafter"/>
</dbReference>
<dbReference type="SUPFAM" id="SSF51735">
    <property type="entry name" value="NAD(P)-binding Rossmann-fold domains"/>
    <property type="match status" value="1"/>
</dbReference>
<dbReference type="AlphaFoldDB" id="A0A369TC96"/>
<sequence>MISDAESVTYEDLASFPAGGDAVVIGATGGLGTAVATHLLRSDTFNAVHRFARGTSRPLDLGEEASIAAAAQWLKDSGRDLRLVVDCTGFLHGRGFMPEKSWRQIDPAHMAHAFAVNAIGPALLMKHFLPLLPREGKSVFATLSAKVGSIADNSYGGWYSYRASKAALNQLVHTAAIELTRKRREAICVALHPGTVATDLSEPFSKDGLTVRQPDAAAARLLRVIDGLTPEQTGGFFSHDGMPLPW</sequence>
<protein>
    <submittedName>
        <fullName evidence="1">SDR family NAD(P)-dependent oxidoreductase</fullName>
    </submittedName>
</protein>
<keyword evidence="2" id="KW-1185">Reference proteome</keyword>
<reference evidence="1 2" key="1">
    <citation type="submission" date="2018-07" db="EMBL/GenBank/DDBJ databases">
        <title>Venubactetium sediminum gen. nov., sp. nov., isolated from a marine solar saltern.</title>
        <authorList>
            <person name="Wang S."/>
        </authorList>
    </citation>
    <scope>NUCLEOTIDE SEQUENCE [LARGE SCALE GENOMIC DNA]</scope>
    <source>
        <strain evidence="1 2">WD2A32</strain>
    </source>
</reference>
<proteinExistence type="predicted"/>
<dbReference type="InterPro" id="IPR002347">
    <property type="entry name" value="SDR_fam"/>
</dbReference>
<evidence type="ECO:0000313" key="1">
    <source>
        <dbReference type="EMBL" id="RDD62910.1"/>
    </source>
</evidence>
<gene>
    <name evidence="1" type="ORF">DRB17_06845</name>
</gene>
<comment type="caution">
    <text evidence="1">The sequence shown here is derived from an EMBL/GenBank/DDBJ whole genome shotgun (WGS) entry which is preliminary data.</text>
</comment>
<dbReference type="EMBL" id="QPMH01000004">
    <property type="protein sequence ID" value="RDD62910.1"/>
    <property type="molecule type" value="Genomic_DNA"/>
</dbReference>
<organism evidence="1 2">
    <name type="scientific">Ferruginivarius sediminum</name>
    <dbReference type="NCBI Taxonomy" id="2661937"/>
    <lineage>
        <taxon>Bacteria</taxon>
        <taxon>Pseudomonadati</taxon>
        <taxon>Pseudomonadota</taxon>
        <taxon>Alphaproteobacteria</taxon>
        <taxon>Rhodospirillales</taxon>
        <taxon>Rhodospirillaceae</taxon>
        <taxon>Ferruginivarius</taxon>
    </lineage>
</organism>
<dbReference type="PRINTS" id="PR00081">
    <property type="entry name" value="GDHRDH"/>
</dbReference>
<dbReference type="InterPro" id="IPR036291">
    <property type="entry name" value="NAD(P)-bd_dom_sf"/>
</dbReference>
<dbReference type="PANTHER" id="PTHR43544">
    <property type="entry name" value="SHORT-CHAIN DEHYDROGENASE/REDUCTASE"/>
    <property type="match status" value="1"/>
</dbReference>
<dbReference type="GO" id="GO:0005737">
    <property type="term" value="C:cytoplasm"/>
    <property type="evidence" value="ECO:0007669"/>
    <property type="project" value="TreeGrafter"/>
</dbReference>
<dbReference type="CDD" id="cd05325">
    <property type="entry name" value="carb_red_sniffer_like_SDR_c"/>
    <property type="match status" value="1"/>
</dbReference>
<evidence type="ECO:0000313" key="2">
    <source>
        <dbReference type="Proteomes" id="UP000253941"/>
    </source>
</evidence>
<name>A0A369TC96_9PROT</name>